<dbReference type="Pfam" id="PF22666">
    <property type="entry name" value="Glyco_hydro_2_N2"/>
    <property type="match status" value="1"/>
</dbReference>
<evidence type="ECO:0000256" key="7">
    <source>
        <dbReference type="ARBA" id="ARBA00023326"/>
    </source>
</evidence>
<keyword evidence="6" id="KW-0326">Glycosidase</keyword>
<comment type="pathway">
    <text evidence="2">Glycan metabolism; N-glycan degradation.</text>
</comment>
<feature type="domain" description="Beta-mannosidase-like galactose-binding" evidence="13">
    <location>
        <begin position="14"/>
        <end position="184"/>
    </location>
</feature>
<evidence type="ECO:0000256" key="1">
    <source>
        <dbReference type="ARBA" id="ARBA00000829"/>
    </source>
</evidence>
<comment type="caution">
    <text evidence="14">The sequence shown here is derived from an EMBL/GenBank/DDBJ whole genome shotgun (WGS) entry which is preliminary data.</text>
</comment>
<name>A0A2U3DW48_PURLI</name>
<accession>A0A2U3DW48</accession>
<dbReference type="InterPro" id="IPR036156">
    <property type="entry name" value="Beta-gal/glucu_dom_sf"/>
</dbReference>
<evidence type="ECO:0000259" key="11">
    <source>
        <dbReference type="Pfam" id="PF00703"/>
    </source>
</evidence>
<evidence type="ECO:0000256" key="8">
    <source>
        <dbReference type="ARBA" id="ARBA00038429"/>
    </source>
</evidence>
<reference evidence="14 15" key="1">
    <citation type="journal article" date="2016" name="Front. Microbiol.">
        <title>Genome and transcriptome sequences reveal the specific parasitism of the nematophagous Purpureocillium lilacinum 36-1.</title>
        <authorList>
            <person name="Xie J."/>
            <person name="Li S."/>
            <person name="Mo C."/>
            <person name="Xiao X."/>
            <person name="Peng D."/>
            <person name="Wang G."/>
            <person name="Xiao Y."/>
        </authorList>
    </citation>
    <scope>NUCLEOTIDE SEQUENCE [LARGE SCALE GENOMIC DNA]</scope>
    <source>
        <strain evidence="14 15">36-1</strain>
    </source>
</reference>
<evidence type="ECO:0000256" key="10">
    <source>
        <dbReference type="ARBA" id="ARBA00041614"/>
    </source>
</evidence>
<proteinExistence type="inferred from homology"/>
<dbReference type="Proteomes" id="UP000245956">
    <property type="component" value="Unassembled WGS sequence"/>
</dbReference>
<dbReference type="InterPro" id="IPR050887">
    <property type="entry name" value="Beta-mannosidase_GH2"/>
</dbReference>
<evidence type="ECO:0000256" key="6">
    <source>
        <dbReference type="ARBA" id="ARBA00023295"/>
    </source>
</evidence>
<dbReference type="InterPro" id="IPR013783">
    <property type="entry name" value="Ig-like_fold"/>
</dbReference>
<dbReference type="Pfam" id="PF17786">
    <property type="entry name" value="Mannosidase_ig"/>
    <property type="match status" value="1"/>
</dbReference>
<dbReference type="EC" id="3.2.1.25" evidence="3"/>
<dbReference type="InterPro" id="IPR008979">
    <property type="entry name" value="Galactose-bd-like_sf"/>
</dbReference>
<comment type="similarity">
    <text evidence="8">Belongs to the glycosyl hydrolase 2 family. Beta-mannosidase B subfamily.</text>
</comment>
<feature type="domain" description="Mannosidase Ig/CBM-like" evidence="12">
    <location>
        <begin position="675"/>
        <end position="761"/>
    </location>
</feature>
<evidence type="ECO:0000313" key="14">
    <source>
        <dbReference type="EMBL" id="PWI66479.1"/>
    </source>
</evidence>
<dbReference type="FunFam" id="3.20.20.80:FF:000050">
    <property type="entry name" value="Beta-mannosidase B"/>
    <property type="match status" value="1"/>
</dbReference>
<keyword evidence="4" id="KW-0378">Hydrolase</keyword>
<dbReference type="AlphaFoldDB" id="A0A2U3DW48"/>
<feature type="domain" description="Glycoside hydrolase family 2 immunoglobulin-like beta-sandwich" evidence="11">
    <location>
        <begin position="194"/>
        <end position="296"/>
    </location>
</feature>
<gene>
    <name evidence="14" type="ORF">PCL_04892</name>
</gene>
<evidence type="ECO:0000259" key="12">
    <source>
        <dbReference type="Pfam" id="PF17786"/>
    </source>
</evidence>
<dbReference type="InterPro" id="IPR006102">
    <property type="entry name" value="Ig-like_GH2"/>
</dbReference>
<evidence type="ECO:0000256" key="2">
    <source>
        <dbReference type="ARBA" id="ARBA00004740"/>
    </source>
</evidence>
<dbReference type="GO" id="GO:0006516">
    <property type="term" value="P:glycoprotein catabolic process"/>
    <property type="evidence" value="ECO:0007669"/>
    <property type="project" value="TreeGrafter"/>
</dbReference>
<dbReference type="InterPro" id="IPR017853">
    <property type="entry name" value="GH"/>
</dbReference>
<dbReference type="GO" id="GO:0000272">
    <property type="term" value="P:polysaccharide catabolic process"/>
    <property type="evidence" value="ECO:0007669"/>
    <property type="project" value="UniProtKB-KW"/>
</dbReference>
<dbReference type="Pfam" id="PF00703">
    <property type="entry name" value="Glyco_hydro_2"/>
    <property type="match status" value="1"/>
</dbReference>
<evidence type="ECO:0000256" key="9">
    <source>
        <dbReference type="ARBA" id="ARBA00041069"/>
    </source>
</evidence>
<dbReference type="GO" id="GO:0004567">
    <property type="term" value="F:beta-mannosidase activity"/>
    <property type="evidence" value="ECO:0007669"/>
    <property type="project" value="UniProtKB-EC"/>
</dbReference>
<protein>
    <recommendedName>
        <fullName evidence="9">Beta-mannosidase B</fullName>
        <ecNumber evidence="3">3.2.1.25</ecNumber>
    </recommendedName>
    <alternativeName>
        <fullName evidence="10">Mannanase B</fullName>
    </alternativeName>
</protein>
<evidence type="ECO:0000256" key="3">
    <source>
        <dbReference type="ARBA" id="ARBA00012754"/>
    </source>
</evidence>
<evidence type="ECO:0000313" key="15">
    <source>
        <dbReference type="Proteomes" id="UP000245956"/>
    </source>
</evidence>
<dbReference type="PANTHER" id="PTHR43730">
    <property type="entry name" value="BETA-MANNOSIDASE"/>
    <property type="match status" value="1"/>
</dbReference>
<sequence length="834" mass="94272">MTELAQRIELSSGWTFKQTDEGEDAWAPVAKVPTVSHLDLMANGRIPDPFLGLNELDVEWVGEKSWTYRTTFAAPDGAATSSVYLLFQGLDTFAKVTLNGTVVLESDNMFLSHRVDITKVVKDSNTLVIDFDSALLRGRALEKEHSDYRFIAHNGETGRLAVRKAQYHWGWDWGPVLMTAGPWRPVYLEVSSSHIDDFWVKYDVSEDLSVATGTVEVHSSGEVDEIRLSIGKNGGSLFSGSSSHRKDGKANVEFKVEDLKAWYPVGYGEQSLYDVTVEIVKNGSVVDRKTKRTGFRHSELVQKDDAHGQSFYFRVNHVDVFAGGSCWIPADNFLPRLTREKYREWLELMIEGNQIMTRVWGGGIYEDDAFYEICDELGILVWQDFMFACGSYPTWSSLRDSVEAEARQNVRRLRHHPSIVLYAGNNEDYQIQEGYNLDYDYENKDAESWLKCSYPARYYYEHLLPKVIADESPSVPYWPSSPFSNGKRSDALTVGDVHQWNVWHGTQEKYQTYAKIGGRFNSEFGLEAFPQQATIEHFVTKPSELYPQSHTLDFHNKADGHERRIATYLVENFRPPTDLQSHIYLTQLSQSEALAYAYRGFRRQWGHERHCGGALVWQINDCWPCTSWAIVDFFLRKKPGFYTVARALRPITVGVQREHHDWSVCHARPAKKSPFNVWVSSSELKETTGDVEICFFSVETGAEVKSPIVKSNVTIAPNGTTEVYAGEIDNVSEEPHVVAVRLLSGGKVVAREADWPQPLKYLAFPDRGVKIEASAGRYVITADRPTKGLVLEEKDGVRLSDNGIDVMPGDEQVIDVDGSSVKEGTPGFQYLGMS</sequence>
<keyword evidence="7" id="KW-0624">Polysaccharide degradation</keyword>
<keyword evidence="5" id="KW-0119">Carbohydrate metabolism</keyword>
<comment type="catalytic activity">
    <reaction evidence="1">
        <text>Hydrolysis of terminal, non-reducing beta-D-mannose residues in beta-D-mannosides.</text>
        <dbReference type="EC" id="3.2.1.25"/>
    </reaction>
</comment>
<dbReference type="SUPFAM" id="SSF51445">
    <property type="entry name" value="(Trans)glycosidases"/>
    <property type="match status" value="1"/>
</dbReference>
<dbReference type="InterPro" id="IPR054593">
    <property type="entry name" value="Beta-mannosidase-like_N2"/>
</dbReference>
<dbReference type="Gene3D" id="2.60.120.260">
    <property type="entry name" value="Galactose-binding domain-like"/>
    <property type="match status" value="1"/>
</dbReference>
<organism evidence="14 15">
    <name type="scientific">Purpureocillium lilacinum</name>
    <name type="common">Paecilomyces lilacinus</name>
    <dbReference type="NCBI Taxonomy" id="33203"/>
    <lineage>
        <taxon>Eukaryota</taxon>
        <taxon>Fungi</taxon>
        <taxon>Dikarya</taxon>
        <taxon>Ascomycota</taxon>
        <taxon>Pezizomycotina</taxon>
        <taxon>Sordariomycetes</taxon>
        <taxon>Hypocreomycetidae</taxon>
        <taxon>Hypocreales</taxon>
        <taxon>Ophiocordycipitaceae</taxon>
        <taxon>Purpureocillium</taxon>
    </lineage>
</organism>
<dbReference type="FunFam" id="2.60.120.260:FF:000118">
    <property type="entry name" value="Beta-mannosidase B"/>
    <property type="match status" value="1"/>
</dbReference>
<dbReference type="SUPFAM" id="SSF49303">
    <property type="entry name" value="beta-Galactosidase/glucuronidase domain"/>
    <property type="match status" value="2"/>
</dbReference>
<dbReference type="EMBL" id="LCWV01000024">
    <property type="protein sequence ID" value="PWI66479.1"/>
    <property type="molecule type" value="Genomic_DNA"/>
</dbReference>
<dbReference type="PANTHER" id="PTHR43730:SF1">
    <property type="entry name" value="BETA-MANNOSIDASE"/>
    <property type="match status" value="1"/>
</dbReference>
<evidence type="ECO:0000259" key="13">
    <source>
        <dbReference type="Pfam" id="PF22666"/>
    </source>
</evidence>
<dbReference type="Gene3D" id="2.60.40.10">
    <property type="entry name" value="Immunoglobulins"/>
    <property type="match status" value="1"/>
</dbReference>
<dbReference type="SUPFAM" id="SSF49785">
    <property type="entry name" value="Galactose-binding domain-like"/>
    <property type="match status" value="1"/>
</dbReference>
<dbReference type="InterPro" id="IPR041447">
    <property type="entry name" value="Mannosidase_ig"/>
</dbReference>
<evidence type="ECO:0000256" key="4">
    <source>
        <dbReference type="ARBA" id="ARBA00022801"/>
    </source>
</evidence>
<evidence type="ECO:0000256" key="5">
    <source>
        <dbReference type="ARBA" id="ARBA00023277"/>
    </source>
</evidence>
<dbReference type="Gene3D" id="3.20.20.80">
    <property type="entry name" value="Glycosidases"/>
    <property type="match status" value="1"/>
</dbReference>